<gene>
    <name evidence="3" type="ORF">H6G06_20415</name>
</gene>
<keyword evidence="1" id="KW-0175">Coiled coil</keyword>
<comment type="caution">
    <text evidence="3">The sequence shown here is derived from an EMBL/GenBank/DDBJ whole genome shotgun (WGS) entry which is preliminary data.</text>
</comment>
<organism evidence="3 4">
    <name type="scientific">Anabaena sphaerica FACHB-251</name>
    <dbReference type="NCBI Taxonomy" id="2692883"/>
    <lineage>
        <taxon>Bacteria</taxon>
        <taxon>Bacillati</taxon>
        <taxon>Cyanobacteriota</taxon>
        <taxon>Cyanophyceae</taxon>
        <taxon>Nostocales</taxon>
        <taxon>Nostocaceae</taxon>
        <taxon>Anabaena</taxon>
    </lineage>
</organism>
<feature type="coiled-coil region" evidence="1">
    <location>
        <begin position="105"/>
        <end position="237"/>
    </location>
</feature>
<feature type="compositionally biased region" description="Polar residues" evidence="2">
    <location>
        <begin position="327"/>
        <end position="354"/>
    </location>
</feature>
<feature type="compositionally biased region" description="Polar residues" evidence="2">
    <location>
        <begin position="458"/>
        <end position="469"/>
    </location>
</feature>
<feature type="region of interest" description="Disordered" evidence="2">
    <location>
        <begin position="458"/>
        <end position="477"/>
    </location>
</feature>
<evidence type="ECO:0000256" key="1">
    <source>
        <dbReference type="SAM" id="Coils"/>
    </source>
</evidence>
<keyword evidence="4" id="KW-1185">Reference proteome</keyword>
<evidence type="ECO:0000313" key="3">
    <source>
        <dbReference type="EMBL" id="MBD2295773.1"/>
    </source>
</evidence>
<reference evidence="4" key="1">
    <citation type="journal article" date="2020" name="ISME J.">
        <title>Comparative genomics reveals insights into cyanobacterial evolution and habitat adaptation.</title>
        <authorList>
            <person name="Chen M.Y."/>
            <person name="Teng W.K."/>
            <person name="Zhao L."/>
            <person name="Hu C.X."/>
            <person name="Zhou Y.K."/>
            <person name="Han B.P."/>
            <person name="Song L.R."/>
            <person name="Shu W.S."/>
        </authorList>
    </citation>
    <scope>NUCLEOTIDE SEQUENCE [LARGE SCALE GENOMIC DNA]</scope>
    <source>
        <strain evidence="4">FACHB-251</strain>
    </source>
</reference>
<evidence type="ECO:0000313" key="4">
    <source>
        <dbReference type="Proteomes" id="UP000662185"/>
    </source>
</evidence>
<dbReference type="Proteomes" id="UP000662185">
    <property type="component" value="Unassembled WGS sequence"/>
</dbReference>
<dbReference type="AlphaFoldDB" id="A0A926WJR1"/>
<proteinExistence type="predicted"/>
<sequence>MNIADTSNNGTVIEPLNFANSPQSEQANCPFYSVLHDENMSVTNLPLLNPAADVYDGLHLQQCESAVVDNVDNSKENTQKDWIAEPDSEKQALVDSEFQKLLTLNEDLQTANSDLYAQVEQLKQELAEAEKILQWQKKRSSVTDSMLNQQTQELAAAQDQIQSLFQQLETAVQTVQSQEMFIETHKSQLQLSQQRIAQLERECTLLQTNYGEQSQQLLQSENTCRELRTRLIRQQRQTLQFKAALEKCLDTPVPNYDTLEDSAYHPHDVTGGHTRFSRKARSLFPHAQPIKPWSAEADSLSDICSDLRQHVDNSWLEPSTPCADTKIYSTPISEPAENSSDVNDTETPTQSSPSLEVDESADGVGNVSYPGSSNSNLDRQLENLIEMFFASQVAPSTPPAVNDTKTNPADGLMWETLASNLEENETLETVIEQQLGSESNPPNPSCVFRTAEFTLSSSNESPINASLSSPEKDLNTAETGDYWSELPIDHFTPEPLGEYQLDQKSPSPLIYPQRPPKGRKSLASVELPNFRTKGNQSKVNGEESK</sequence>
<protein>
    <submittedName>
        <fullName evidence="3">Uncharacterized protein</fullName>
    </submittedName>
</protein>
<dbReference type="RefSeq" id="WP_190563505.1">
    <property type="nucleotide sequence ID" value="NZ_JACJQU010000015.1"/>
</dbReference>
<evidence type="ECO:0000256" key="2">
    <source>
        <dbReference type="SAM" id="MobiDB-lite"/>
    </source>
</evidence>
<accession>A0A926WJR1</accession>
<feature type="region of interest" description="Disordered" evidence="2">
    <location>
        <begin position="486"/>
        <end position="545"/>
    </location>
</feature>
<feature type="region of interest" description="Disordered" evidence="2">
    <location>
        <begin position="314"/>
        <end position="375"/>
    </location>
</feature>
<dbReference type="EMBL" id="JACJQU010000015">
    <property type="protein sequence ID" value="MBD2295773.1"/>
    <property type="molecule type" value="Genomic_DNA"/>
</dbReference>
<name>A0A926WJR1_9NOST</name>